<proteinExistence type="predicted"/>
<comment type="caution">
    <text evidence="2">The sequence shown here is derived from an EMBL/GenBank/DDBJ whole genome shotgun (WGS) entry which is preliminary data.</text>
</comment>
<feature type="signal peptide" evidence="1">
    <location>
        <begin position="1"/>
        <end position="22"/>
    </location>
</feature>
<dbReference type="Proteomes" id="UP000581189">
    <property type="component" value="Unassembled WGS sequence"/>
</dbReference>
<keyword evidence="3" id="KW-1185">Reference proteome</keyword>
<dbReference type="EMBL" id="JACJFN010000003">
    <property type="protein sequence ID" value="MBB1520433.1"/>
    <property type="molecule type" value="Genomic_DNA"/>
</dbReference>
<dbReference type="SUPFAM" id="SSF53850">
    <property type="entry name" value="Periplasmic binding protein-like II"/>
    <property type="match status" value="1"/>
</dbReference>
<protein>
    <submittedName>
        <fullName evidence="2">Transporter substrate-binding domain-containing protein</fullName>
    </submittedName>
</protein>
<evidence type="ECO:0000313" key="2">
    <source>
        <dbReference type="EMBL" id="MBB1520433.1"/>
    </source>
</evidence>
<evidence type="ECO:0000256" key="1">
    <source>
        <dbReference type="SAM" id="SignalP"/>
    </source>
</evidence>
<dbReference type="RefSeq" id="WP_182834419.1">
    <property type="nucleotide sequence ID" value="NZ_JACJFN010000003.1"/>
</dbReference>
<feature type="chain" id="PRO_5030690667" evidence="1">
    <location>
        <begin position="23"/>
        <end position="246"/>
    </location>
</feature>
<evidence type="ECO:0000313" key="3">
    <source>
        <dbReference type="Proteomes" id="UP000581189"/>
    </source>
</evidence>
<organism evidence="2 3">
    <name type="scientific">Aquipseudomonas guryensis</name>
    <dbReference type="NCBI Taxonomy" id="2759165"/>
    <lineage>
        <taxon>Bacteria</taxon>
        <taxon>Pseudomonadati</taxon>
        <taxon>Pseudomonadota</taxon>
        <taxon>Gammaproteobacteria</taxon>
        <taxon>Pseudomonadales</taxon>
        <taxon>Pseudomonadaceae</taxon>
        <taxon>Aquipseudomonas</taxon>
    </lineage>
</organism>
<reference evidence="2 3" key="1">
    <citation type="submission" date="2020-08" db="EMBL/GenBank/DDBJ databases">
        <authorList>
            <person name="Kim C.M."/>
        </authorList>
    </citation>
    <scope>NUCLEOTIDE SEQUENCE [LARGE SCALE GENOMIC DNA]</scope>
    <source>
        <strain evidence="2 3">SR9</strain>
    </source>
</reference>
<dbReference type="AlphaFoldDB" id="A0A7W4H493"/>
<accession>A0A7W4H493</accession>
<name>A0A7W4H493_9GAMM</name>
<dbReference type="Gene3D" id="3.40.190.10">
    <property type="entry name" value="Periplasmic binding protein-like II"/>
    <property type="match status" value="2"/>
</dbReference>
<keyword evidence="1" id="KW-0732">Signal</keyword>
<gene>
    <name evidence="2" type="ORF">H3H45_14365</name>
</gene>
<sequence>MPRLFLAALLAWVCCAGAQIQAADNLHPVTVGYYEFPPYSWTGEDGQPRGSVLALTERLLRHAGYRGIYRSFPGARLYAGLQDGSVQLWPGAGGKTELRGHTLEARNHFGEINLALYYRKDTPKPKIPEDLAGRGIILISGYSYWKAVNDMLNDPSLGLITHRTSTHQAALEMLQRHRGDFLVDYQQPVEQVIKSLGAEPLPFTVLHSLQLRFVASRHVEGSAILLEALDRAYDELQAAGADLNVR</sequence>